<accession>A0ABV7WS27</accession>
<evidence type="ECO:0000256" key="1">
    <source>
        <dbReference type="ARBA" id="ARBA00005898"/>
    </source>
</evidence>
<feature type="domain" description="Mur ligase C-terminal" evidence="10">
    <location>
        <begin position="326"/>
        <end position="452"/>
    </location>
</feature>
<evidence type="ECO:0000256" key="6">
    <source>
        <dbReference type="ARBA" id="ARBA00023316"/>
    </source>
</evidence>
<evidence type="ECO:0000256" key="7">
    <source>
        <dbReference type="HAMAP-Rule" id="MF_00208"/>
    </source>
</evidence>
<feature type="modified residue" description="N6-carboxylysine" evidence="7">
    <location>
        <position position="215"/>
    </location>
</feature>
<dbReference type="Proteomes" id="UP001595710">
    <property type="component" value="Unassembled WGS sequence"/>
</dbReference>
<keyword evidence="3 7" id="KW-0133">Cell shape</keyword>
<feature type="binding site" evidence="7">
    <location>
        <position position="26"/>
    </location>
    <ligand>
        <name>UDP-N-acetyl-alpha-D-muramoyl-L-alanyl-D-glutamate</name>
        <dbReference type="ChEBI" id="CHEBI:83900"/>
    </ligand>
</feature>
<dbReference type="InterPro" id="IPR005761">
    <property type="entry name" value="UDP-N-AcMur-Glu-dNH2Pim_ligase"/>
</dbReference>
<keyword evidence="6 7" id="KW-0961">Cell wall biogenesis/degradation</keyword>
<dbReference type="SUPFAM" id="SSF63418">
    <property type="entry name" value="MurE/MurF N-terminal domain"/>
    <property type="match status" value="1"/>
</dbReference>
<protein>
    <recommendedName>
        <fullName evidence="7">UDP-N-acetylmuramoyl-L-alanyl-D-glutamate--2,6-diaminopimelate ligase</fullName>
        <ecNumber evidence="7">6.3.2.13</ecNumber>
    </recommendedName>
    <alternativeName>
        <fullName evidence="7">Meso-A2pm-adding enzyme</fullName>
    </alternativeName>
    <alternativeName>
        <fullName evidence="7">Meso-diaminopimelate-adding enzyme</fullName>
    </alternativeName>
    <alternativeName>
        <fullName evidence="7">UDP-MurNAc-L-Ala-D-Glu:meso-diaminopimelate ligase</fullName>
    </alternativeName>
    <alternativeName>
        <fullName evidence="7">UDP-MurNAc-tripeptide synthetase</fullName>
    </alternativeName>
    <alternativeName>
        <fullName evidence="7">UDP-N-acetylmuramyl-tripeptide synthetase</fullName>
    </alternativeName>
</protein>
<evidence type="ECO:0000256" key="8">
    <source>
        <dbReference type="RuleBase" id="RU004135"/>
    </source>
</evidence>
<dbReference type="InterPro" id="IPR035911">
    <property type="entry name" value="MurE/MurF_N"/>
</dbReference>
<dbReference type="Pfam" id="PF02875">
    <property type="entry name" value="Mur_ligase_C"/>
    <property type="match status" value="1"/>
</dbReference>
<keyword evidence="2 7" id="KW-0132">Cell division</keyword>
<dbReference type="SUPFAM" id="SSF53623">
    <property type="entry name" value="MurD-like peptide ligases, catalytic domain"/>
    <property type="match status" value="1"/>
</dbReference>
<reference evidence="13" key="1">
    <citation type="journal article" date="2019" name="Int. J. Syst. Evol. Microbiol.">
        <title>The Global Catalogue of Microorganisms (GCM) 10K type strain sequencing project: providing services to taxonomists for standard genome sequencing and annotation.</title>
        <authorList>
            <consortium name="The Broad Institute Genomics Platform"/>
            <consortium name="The Broad Institute Genome Sequencing Center for Infectious Disease"/>
            <person name="Wu L."/>
            <person name="Ma J."/>
        </authorList>
    </citation>
    <scope>NUCLEOTIDE SEQUENCE [LARGE SCALE GENOMIC DNA]</scope>
    <source>
        <strain evidence="13">CECT 8288</strain>
    </source>
</reference>
<dbReference type="Pfam" id="PF01225">
    <property type="entry name" value="Mur_ligase"/>
    <property type="match status" value="1"/>
</dbReference>
<name>A0ABV7WS27_9GAMM</name>
<comment type="similarity">
    <text evidence="1 7">Belongs to the MurCDEF family. MurE subfamily.</text>
</comment>
<keyword evidence="7 12" id="KW-0436">Ligase</keyword>
<keyword evidence="4 7" id="KW-0573">Peptidoglycan synthesis</keyword>
<evidence type="ECO:0000256" key="2">
    <source>
        <dbReference type="ARBA" id="ARBA00022618"/>
    </source>
</evidence>
<dbReference type="Gene3D" id="3.40.1190.10">
    <property type="entry name" value="Mur-like, catalytic domain"/>
    <property type="match status" value="1"/>
</dbReference>
<feature type="binding site" evidence="7">
    <location>
        <position position="181"/>
    </location>
    <ligand>
        <name>UDP-N-acetyl-alpha-D-muramoyl-L-alanyl-D-glutamate</name>
        <dbReference type="ChEBI" id="CHEBI:83900"/>
    </ligand>
</feature>
<dbReference type="HAMAP" id="MF_00208">
    <property type="entry name" value="MurE"/>
    <property type="match status" value="1"/>
</dbReference>
<keyword evidence="7" id="KW-0067">ATP-binding</keyword>
<evidence type="ECO:0000256" key="5">
    <source>
        <dbReference type="ARBA" id="ARBA00023306"/>
    </source>
</evidence>
<keyword evidence="13" id="KW-1185">Reference proteome</keyword>
<keyword evidence="7" id="KW-0963">Cytoplasm</keyword>
<comment type="cofactor">
    <cofactor evidence="7">
        <name>Mg(2+)</name>
        <dbReference type="ChEBI" id="CHEBI:18420"/>
    </cofactor>
</comment>
<gene>
    <name evidence="7" type="primary">murE</name>
    <name evidence="12" type="ORF">ACFOND_06245</name>
</gene>
<dbReference type="InterPro" id="IPR036615">
    <property type="entry name" value="Mur_ligase_C_dom_sf"/>
</dbReference>
<dbReference type="SUPFAM" id="SSF53244">
    <property type="entry name" value="MurD-like peptide ligases, peptide-binding domain"/>
    <property type="match status" value="1"/>
</dbReference>
<evidence type="ECO:0000256" key="4">
    <source>
        <dbReference type="ARBA" id="ARBA00022984"/>
    </source>
</evidence>
<feature type="binding site" evidence="7">
    <location>
        <position position="183"/>
    </location>
    <ligand>
        <name>UDP-N-acetyl-alpha-D-muramoyl-L-alanyl-D-glutamate</name>
        <dbReference type="ChEBI" id="CHEBI:83900"/>
    </ligand>
</feature>
<evidence type="ECO:0000313" key="12">
    <source>
        <dbReference type="EMBL" id="MFC3701238.1"/>
    </source>
</evidence>
<feature type="short sequence motif" description="Meso-diaminopimelate recognition motif" evidence="7">
    <location>
        <begin position="399"/>
        <end position="402"/>
    </location>
</feature>
<feature type="binding site" evidence="7">
    <location>
        <position position="175"/>
    </location>
    <ligand>
        <name>UDP-N-acetyl-alpha-D-muramoyl-L-alanyl-D-glutamate</name>
        <dbReference type="ChEBI" id="CHEBI:83900"/>
    </ligand>
</feature>
<comment type="function">
    <text evidence="7">Catalyzes the addition of meso-diaminopimelic acid to the nucleotide precursor UDP-N-acetylmuramoyl-L-alanyl-D-glutamate (UMAG) in the biosynthesis of bacterial cell-wall peptidoglycan.</text>
</comment>
<proteinExistence type="inferred from homology"/>
<dbReference type="Gene3D" id="3.40.1390.10">
    <property type="entry name" value="MurE/MurF, N-terminal domain"/>
    <property type="match status" value="1"/>
</dbReference>
<sequence>MQSMLTWLPECPALAGVQATHMTIDSREVVKNTIFVALEGFQVDGHEYIDEAIANGASAVLCEKQVDFQKSVPVCVVENLKDRLGELTHEFYGKATNQMLMVGVTGTNGKTSTCQYVAQALDYLGKRCGIIGTNGQGLWGQLSETLNTTPDVVRLHRELARQHVQGAQYCAMEVSSHGLDQGRVNGVRFSTAVFTNLSRDHLDYHKTMEAYGNAKWKLMAWPELNNAIVNVDDEWAQNHLDKVQAKKVWTYGIERQADVSATSIRAHSAGLDAKVETSLGTVELNLRLLGRFNLSNALAAFTVLLAEGIPINTAARVISNTRAVHGRMEMMRMPQAPTVVVDYAHTPDALTNALEACKEHVSGRLGVIFGCGGDRDTGKRAQMAAAAEAIADFIVVTDDNPRSESSENIINQVCEGFSQLENVTVISDRRDAILKTLDRCDKDDVILIAGKGHESYQEIEGVRHPFSDQETVQLWEETRDVE</sequence>
<comment type="catalytic activity">
    <reaction evidence="7">
        <text>UDP-N-acetyl-alpha-D-muramoyl-L-alanyl-D-glutamate + meso-2,6-diaminopimelate + ATP = UDP-N-acetyl-alpha-D-muramoyl-L-alanyl-gamma-D-glutamyl-meso-2,6-diaminopimelate + ADP + phosphate + H(+)</text>
        <dbReference type="Rhea" id="RHEA:23676"/>
        <dbReference type="ChEBI" id="CHEBI:15378"/>
        <dbReference type="ChEBI" id="CHEBI:30616"/>
        <dbReference type="ChEBI" id="CHEBI:43474"/>
        <dbReference type="ChEBI" id="CHEBI:57791"/>
        <dbReference type="ChEBI" id="CHEBI:83900"/>
        <dbReference type="ChEBI" id="CHEBI:83905"/>
        <dbReference type="ChEBI" id="CHEBI:456216"/>
        <dbReference type="EC" id="6.3.2.13"/>
    </reaction>
</comment>
<dbReference type="InterPro" id="IPR013221">
    <property type="entry name" value="Mur_ligase_cen"/>
</dbReference>
<comment type="caution">
    <text evidence="7">Lacks conserved residue(s) required for the propagation of feature annotation.</text>
</comment>
<dbReference type="NCBIfam" id="TIGR01085">
    <property type="entry name" value="murE"/>
    <property type="match status" value="1"/>
</dbReference>
<dbReference type="NCBIfam" id="NF001126">
    <property type="entry name" value="PRK00139.1-4"/>
    <property type="match status" value="1"/>
</dbReference>
<dbReference type="NCBIfam" id="NF001124">
    <property type="entry name" value="PRK00139.1-2"/>
    <property type="match status" value="1"/>
</dbReference>
<dbReference type="PANTHER" id="PTHR23135">
    <property type="entry name" value="MUR LIGASE FAMILY MEMBER"/>
    <property type="match status" value="1"/>
</dbReference>
<feature type="domain" description="Mur ligase central" evidence="11">
    <location>
        <begin position="104"/>
        <end position="303"/>
    </location>
</feature>
<dbReference type="RefSeq" id="WP_290282757.1">
    <property type="nucleotide sequence ID" value="NZ_JAUFQI010000001.1"/>
</dbReference>
<dbReference type="InterPro" id="IPR000713">
    <property type="entry name" value="Mur_ligase_N"/>
</dbReference>
<evidence type="ECO:0000259" key="10">
    <source>
        <dbReference type="Pfam" id="PF02875"/>
    </source>
</evidence>
<feature type="domain" description="Mur ligase N-terminal catalytic" evidence="9">
    <location>
        <begin position="20"/>
        <end position="92"/>
    </location>
</feature>
<evidence type="ECO:0000313" key="13">
    <source>
        <dbReference type="Proteomes" id="UP001595710"/>
    </source>
</evidence>
<comment type="PTM">
    <text evidence="7">Carboxylation is probably crucial for Mg(2+) binding and, consequently, for the gamma-phosphate positioning of ATP.</text>
</comment>
<organism evidence="12 13">
    <name type="scientific">Reinekea marina</name>
    <dbReference type="NCBI Taxonomy" id="1310421"/>
    <lineage>
        <taxon>Bacteria</taxon>
        <taxon>Pseudomonadati</taxon>
        <taxon>Pseudomonadota</taxon>
        <taxon>Gammaproteobacteria</taxon>
        <taxon>Oceanospirillales</taxon>
        <taxon>Saccharospirillaceae</taxon>
        <taxon>Reinekea</taxon>
    </lineage>
</organism>
<dbReference type="InterPro" id="IPR036565">
    <property type="entry name" value="Mur-like_cat_sf"/>
</dbReference>
<keyword evidence="7" id="KW-0547">Nucleotide-binding</keyword>
<comment type="subcellular location">
    <subcellularLocation>
        <location evidence="7 8">Cytoplasm</location>
    </subcellularLocation>
</comment>
<dbReference type="PANTHER" id="PTHR23135:SF4">
    <property type="entry name" value="UDP-N-ACETYLMURAMOYL-L-ALANYL-D-GLUTAMATE--2,6-DIAMINOPIMELATE LIGASE MURE HOMOLOG, CHLOROPLASTIC"/>
    <property type="match status" value="1"/>
</dbReference>
<comment type="caution">
    <text evidence="12">The sequence shown here is derived from an EMBL/GenBank/DDBJ whole genome shotgun (WGS) entry which is preliminary data.</text>
</comment>
<feature type="binding site" evidence="7">
    <location>
        <begin position="399"/>
        <end position="402"/>
    </location>
    <ligand>
        <name>meso-2,6-diaminopimelate</name>
        <dbReference type="ChEBI" id="CHEBI:57791"/>
    </ligand>
</feature>
<dbReference type="Pfam" id="PF08245">
    <property type="entry name" value="Mur_ligase_M"/>
    <property type="match status" value="1"/>
</dbReference>
<keyword evidence="7" id="KW-0460">Magnesium</keyword>
<dbReference type="GO" id="GO:0008765">
    <property type="term" value="F:UDP-N-acetylmuramoylalanyl-D-glutamate-2,6-diaminopimelate ligase activity"/>
    <property type="evidence" value="ECO:0007669"/>
    <property type="project" value="UniProtKB-EC"/>
</dbReference>
<feature type="binding site" evidence="7">
    <location>
        <position position="375"/>
    </location>
    <ligand>
        <name>meso-2,6-diaminopimelate</name>
        <dbReference type="ChEBI" id="CHEBI:57791"/>
    </ligand>
</feature>
<feature type="binding site" evidence="7">
    <location>
        <begin position="148"/>
        <end position="149"/>
    </location>
    <ligand>
        <name>UDP-N-acetyl-alpha-D-muramoyl-L-alanyl-D-glutamate</name>
        <dbReference type="ChEBI" id="CHEBI:83900"/>
    </ligand>
</feature>
<dbReference type="EC" id="6.3.2.13" evidence="7"/>
<feature type="binding site" evidence="7">
    <location>
        <position position="454"/>
    </location>
    <ligand>
        <name>meso-2,6-diaminopimelate</name>
        <dbReference type="ChEBI" id="CHEBI:57791"/>
    </ligand>
</feature>
<dbReference type="Gene3D" id="3.90.190.20">
    <property type="entry name" value="Mur ligase, C-terminal domain"/>
    <property type="match status" value="1"/>
</dbReference>
<feature type="binding site" evidence="7">
    <location>
        <begin position="106"/>
        <end position="112"/>
    </location>
    <ligand>
        <name>ATP</name>
        <dbReference type="ChEBI" id="CHEBI:30616"/>
    </ligand>
</feature>
<evidence type="ECO:0000259" key="11">
    <source>
        <dbReference type="Pfam" id="PF08245"/>
    </source>
</evidence>
<dbReference type="EMBL" id="JBHRYN010000008">
    <property type="protein sequence ID" value="MFC3701238.1"/>
    <property type="molecule type" value="Genomic_DNA"/>
</dbReference>
<feature type="binding site" evidence="7">
    <location>
        <position position="450"/>
    </location>
    <ligand>
        <name>meso-2,6-diaminopimelate</name>
        <dbReference type="ChEBI" id="CHEBI:57791"/>
    </ligand>
</feature>
<evidence type="ECO:0000256" key="3">
    <source>
        <dbReference type="ARBA" id="ARBA00022960"/>
    </source>
</evidence>
<comment type="pathway">
    <text evidence="7 8">Cell wall biogenesis; peptidoglycan biosynthesis.</text>
</comment>
<dbReference type="InterPro" id="IPR004101">
    <property type="entry name" value="Mur_ligase_C"/>
</dbReference>
<feature type="binding site" evidence="7">
    <location>
        <position position="147"/>
    </location>
    <ligand>
        <name>UDP-N-acetyl-alpha-D-muramoyl-L-alanyl-D-glutamate</name>
        <dbReference type="ChEBI" id="CHEBI:83900"/>
    </ligand>
</feature>
<evidence type="ECO:0000259" key="9">
    <source>
        <dbReference type="Pfam" id="PF01225"/>
    </source>
</evidence>
<keyword evidence="5 7" id="KW-0131">Cell cycle</keyword>